<evidence type="ECO:0000256" key="4">
    <source>
        <dbReference type="ARBA" id="ARBA00025740"/>
    </source>
</evidence>
<feature type="compositionally biased region" description="Pro residues" evidence="5">
    <location>
        <begin position="65"/>
        <end position="85"/>
    </location>
</feature>
<reference evidence="6" key="5">
    <citation type="journal article" date="2021" name="G3 (Bethesda)">
        <title>Aegilops tauschii genome assembly Aet v5.0 features greater sequence contiguity and improved annotation.</title>
        <authorList>
            <person name="Wang L."/>
            <person name="Zhu T."/>
            <person name="Rodriguez J.C."/>
            <person name="Deal K.R."/>
            <person name="Dubcovsky J."/>
            <person name="McGuire P.E."/>
            <person name="Lux T."/>
            <person name="Spannagl M."/>
            <person name="Mayer K.F.X."/>
            <person name="Baldrich P."/>
            <person name="Meyers B.C."/>
            <person name="Huo N."/>
            <person name="Gu Y.Q."/>
            <person name="Zhou H."/>
            <person name="Devos K.M."/>
            <person name="Bennetzen J.L."/>
            <person name="Unver T."/>
            <person name="Budak H."/>
            <person name="Gulick P.J."/>
            <person name="Galiba G."/>
            <person name="Kalapos B."/>
            <person name="Nelson D.R."/>
            <person name="Li P."/>
            <person name="You F.M."/>
            <person name="Luo M.C."/>
            <person name="Dvorak J."/>
        </authorList>
    </citation>
    <scope>NUCLEOTIDE SEQUENCE [LARGE SCALE GENOMIC DNA]</scope>
    <source>
        <strain evidence="6">cv. AL8/78</strain>
    </source>
</reference>
<reference evidence="7" key="2">
    <citation type="journal article" date="2017" name="Nat. Plants">
        <title>The Aegilops tauschii genome reveals multiple impacts of transposons.</title>
        <authorList>
            <person name="Zhao G."/>
            <person name="Zou C."/>
            <person name="Li K."/>
            <person name="Wang K."/>
            <person name="Li T."/>
            <person name="Gao L."/>
            <person name="Zhang X."/>
            <person name="Wang H."/>
            <person name="Yang Z."/>
            <person name="Liu X."/>
            <person name="Jiang W."/>
            <person name="Mao L."/>
            <person name="Kong X."/>
            <person name="Jiao Y."/>
            <person name="Jia J."/>
        </authorList>
    </citation>
    <scope>NUCLEOTIDE SEQUENCE [LARGE SCALE GENOMIC DNA]</scope>
    <source>
        <strain evidence="7">cv. AL8/78</strain>
    </source>
</reference>
<evidence type="ECO:0000313" key="7">
    <source>
        <dbReference type="Proteomes" id="UP000015105"/>
    </source>
</evidence>
<evidence type="ECO:0000256" key="3">
    <source>
        <dbReference type="ARBA" id="ARBA00022737"/>
    </source>
</evidence>
<feature type="compositionally biased region" description="Basic residues" evidence="5">
    <location>
        <begin position="17"/>
        <end position="32"/>
    </location>
</feature>
<comment type="similarity">
    <text evidence="4">Belongs to the WD repeat PROPPIN family.</text>
</comment>
<dbReference type="STRING" id="200361.A0A453GG67"/>
<sequence>RAGRPRCGSPRSGTRTRGSRRRPRRIRRKTRPRSPSPSRTRARSRRPSPPTRSSPPRPAARRTPTTPPRSPPPPPPPTPPPPRPPRGARRRGRSRRPRTCSTSPTTRTTAASRRGPRRASASTTATPSARSSAATSQPPVAGGGGGGGIGVVEMLFRCNILALVGGGDAPHYPPNKVMIWDDHQSRCIGELSFKSPVRGVRLRRDRIVVVLENKIFVYNFADLKLVQQIETAPNPKGLCSVSQQPGSIVLVCPGAQKGQIRVEHYGARKTKFINAHASRVACFALSQDGRLIATASTKGTLVRIFNAAEGNLLQEVRRGADRAEIYSLAFSNNLQYLAVSSDKGTIHVFNLKINVGLTTNDKPLPAPDADVPHMSPSFSFIKGVLPKYFHSEWSVAQFRLHEGEQYIVAFGHEKNTVAVVGMDGSFYRCQFDPVNGGEMQQLECHNFLKPSDQP</sequence>
<dbReference type="Proteomes" id="UP000015105">
    <property type="component" value="Chromosome 3D"/>
</dbReference>
<keyword evidence="2" id="KW-0853">WD repeat</keyword>
<comment type="subcellular location">
    <subcellularLocation>
        <location evidence="1">Preautophagosomal structure membrane</location>
        <topology evidence="1">Peripheral membrane protein</topology>
    </subcellularLocation>
</comment>
<evidence type="ECO:0008006" key="8">
    <source>
        <dbReference type="Google" id="ProtNLM"/>
    </source>
</evidence>
<dbReference type="InterPro" id="IPR048720">
    <property type="entry name" value="PROPPIN"/>
</dbReference>
<evidence type="ECO:0000256" key="1">
    <source>
        <dbReference type="ARBA" id="ARBA00004623"/>
    </source>
</evidence>
<evidence type="ECO:0000256" key="5">
    <source>
        <dbReference type="SAM" id="MobiDB-lite"/>
    </source>
</evidence>
<dbReference type="InterPro" id="IPR015943">
    <property type="entry name" value="WD40/YVTN_repeat-like_dom_sf"/>
</dbReference>
<dbReference type="AlphaFoldDB" id="A0A453GG67"/>
<name>A0A453GG67_AEGTS</name>
<protein>
    <recommendedName>
        <fullName evidence="8">Anaphase-promoting complex subunit 4 WD40 domain-containing protein</fullName>
    </recommendedName>
</protein>
<feature type="compositionally biased region" description="Low complexity" evidence="5">
    <location>
        <begin position="99"/>
        <end position="139"/>
    </location>
</feature>
<dbReference type="FunFam" id="2.130.10.10:FF:001083">
    <property type="entry name" value="Autophagy-related protein 18a isoform A"/>
    <property type="match status" value="1"/>
</dbReference>
<evidence type="ECO:0000256" key="2">
    <source>
        <dbReference type="ARBA" id="ARBA00022574"/>
    </source>
</evidence>
<proteinExistence type="inferred from homology"/>
<dbReference type="EnsemblPlants" id="AET3Gv21003800.4">
    <property type="protein sequence ID" value="AET3Gv21003800.4"/>
    <property type="gene ID" value="AET3Gv21003800"/>
</dbReference>
<reference evidence="6" key="3">
    <citation type="journal article" date="2017" name="Nature">
        <title>Genome sequence of the progenitor of the wheat D genome Aegilops tauschii.</title>
        <authorList>
            <person name="Luo M.C."/>
            <person name="Gu Y.Q."/>
            <person name="Puiu D."/>
            <person name="Wang H."/>
            <person name="Twardziok S.O."/>
            <person name="Deal K.R."/>
            <person name="Huo N."/>
            <person name="Zhu T."/>
            <person name="Wang L."/>
            <person name="Wang Y."/>
            <person name="McGuire P.E."/>
            <person name="Liu S."/>
            <person name="Long H."/>
            <person name="Ramasamy R.K."/>
            <person name="Rodriguez J.C."/>
            <person name="Van S.L."/>
            <person name="Yuan L."/>
            <person name="Wang Z."/>
            <person name="Xia Z."/>
            <person name="Xiao L."/>
            <person name="Anderson O.D."/>
            <person name="Ouyang S."/>
            <person name="Liang Y."/>
            <person name="Zimin A.V."/>
            <person name="Pertea G."/>
            <person name="Qi P."/>
            <person name="Bennetzen J.L."/>
            <person name="Dai X."/>
            <person name="Dawson M.W."/>
            <person name="Muller H.G."/>
            <person name="Kugler K."/>
            <person name="Rivarola-Duarte L."/>
            <person name="Spannagl M."/>
            <person name="Mayer K.F.X."/>
            <person name="Lu F.H."/>
            <person name="Bevan M.W."/>
            <person name="Leroy P."/>
            <person name="Li P."/>
            <person name="You F.M."/>
            <person name="Sun Q."/>
            <person name="Liu Z."/>
            <person name="Lyons E."/>
            <person name="Wicker T."/>
            <person name="Salzberg S.L."/>
            <person name="Devos K.M."/>
            <person name="Dvorak J."/>
        </authorList>
    </citation>
    <scope>NUCLEOTIDE SEQUENCE [LARGE SCALE GENOMIC DNA]</scope>
    <source>
        <strain evidence="6">cv. AL8/78</strain>
    </source>
</reference>
<dbReference type="InterPro" id="IPR001680">
    <property type="entry name" value="WD40_rpt"/>
</dbReference>
<keyword evidence="7" id="KW-1185">Reference proteome</keyword>
<feature type="compositionally biased region" description="Pro residues" evidence="5">
    <location>
        <begin position="47"/>
        <end position="58"/>
    </location>
</feature>
<organism evidence="6 7">
    <name type="scientific">Aegilops tauschii subsp. strangulata</name>
    <name type="common">Goatgrass</name>
    <dbReference type="NCBI Taxonomy" id="200361"/>
    <lineage>
        <taxon>Eukaryota</taxon>
        <taxon>Viridiplantae</taxon>
        <taxon>Streptophyta</taxon>
        <taxon>Embryophyta</taxon>
        <taxon>Tracheophyta</taxon>
        <taxon>Spermatophyta</taxon>
        <taxon>Magnoliopsida</taxon>
        <taxon>Liliopsida</taxon>
        <taxon>Poales</taxon>
        <taxon>Poaceae</taxon>
        <taxon>BOP clade</taxon>
        <taxon>Pooideae</taxon>
        <taxon>Triticodae</taxon>
        <taxon>Triticeae</taxon>
        <taxon>Triticinae</taxon>
        <taxon>Aegilops</taxon>
    </lineage>
</organism>
<dbReference type="GO" id="GO:0034045">
    <property type="term" value="C:phagophore assembly site membrane"/>
    <property type="evidence" value="ECO:0007669"/>
    <property type="project" value="UniProtKB-SubCell"/>
</dbReference>
<reference evidence="7" key="1">
    <citation type="journal article" date="2014" name="Science">
        <title>Ancient hybridizations among the ancestral genomes of bread wheat.</title>
        <authorList>
            <consortium name="International Wheat Genome Sequencing Consortium,"/>
            <person name="Marcussen T."/>
            <person name="Sandve S.R."/>
            <person name="Heier L."/>
            <person name="Spannagl M."/>
            <person name="Pfeifer M."/>
            <person name="Jakobsen K.S."/>
            <person name="Wulff B.B."/>
            <person name="Steuernagel B."/>
            <person name="Mayer K.F."/>
            <person name="Olsen O.A."/>
        </authorList>
    </citation>
    <scope>NUCLEOTIDE SEQUENCE [LARGE SCALE GENOMIC DNA]</scope>
    <source>
        <strain evidence="7">cv. AL8/78</strain>
    </source>
</reference>
<dbReference type="SMART" id="SM00320">
    <property type="entry name" value="WD40"/>
    <property type="match status" value="4"/>
</dbReference>
<evidence type="ECO:0000313" key="6">
    <source>
        <dbReference type="EnsemblPlants" id="AET3Gv21003800.4"/>
    </source>
</evidence>
<dbReference type="Gramene" id="AET3Gv21003800.4">
    <property type="protein sequence ID" value="AET3Gv21003800.4"/>
    <property type="gene ID" value="AET3Gv21003800"/>
</dbReference>
<dbReference type="SUPFAM" id="SSF50978">
    <property type="entry name" value="WD40 repeat-like"/>
    <property type="match status" value="1"/>
</dbReference>
<feature type="region of interest" description="Disordered" evidence="5">
    <location>
        <begin position="1"/>
        <end position="143"/>
    </location>
</feature>
<dbReference type="PANTHER" id="PTHR11227">
    <property type="entry name" value="WD-REPEAT PROTEIN INTERACTING WITH PHOSPHOINOSIDES WIPI -RELATED"/>
    <property type="match status" value="1"/>
</dbReference>
<dbReference type="Pfam" id="PF21032">
    <property type="entry name" value="PROPPIN"/>
    <property type="match status" value="1"/>
</dbReference>
<keyword evidence="3" id="KW-0677">Repeat</keyword>
<dbReference type="Gene3D" id="2.130.10.10">
    <property type="entry name" value="YVTN repeat-like/Quinoprotein amine dehydrogenase"/>
    <property type="match status" value="1"/>
</dbReference>
<accession>A0A453GG67</accession>
<reference evidence="6" key="4">
    <citation type="submission" date="2019-03" db="UniProtKB">
        <authorList>
            <consortium name="EnsemblPlants"/>
        </authorList>
    </citation>
    <scope>IDENTIFICATION</scope>
</reference>
<feature type="compositionally biased region" description="Basic residues" evidence="5">
    <location>
        <begin position="86"/>
        <end position="98"/>
    </location>
</feature>
<dbReference type="InterPro" id="IPR036322">
    <property type="entry name" value="WD40_repeat_dom_sf"/>
</dbReference>